<protein>
    <recommendedName>
        <fullName evidence="3">N-acetyltransferase domain-containing protein</fullName>
    </recommendedName>
</protein>
<dbReference type="SUPFAM" id="SSF55729">
    <property type="entry name" value="Acyl-CoA N-acyltransferases (Nat)"/>
    <property type="match status" value="1"/>
</dbReference>
<accession>A0ABR4NVD2</accession>
<keyword evidence="1" id="KW-0808">Transferase</keyword>
<sequence>MGRDIINLDNVYENNLGMMAKIAKVVYPEVQFEDKFFSELFPGKNDKRKDVLMAQIAYYSEIPVATVKLMILQKKKSDTLNKGVHILIMAVLEQYRGHGIEEKLVQYAVDQCKKSHQHKLFVHVPVKDQTTIEWYTNQGFHPAETKGEPVNLKTGETEETIALLKEVA</sequence>
<dbReference type="Proteomes" id="UP001623330">
    <property type="component" value="Unassembled WGS sequence"/>
</dbReference>
<reference evidence="4 5" key="1">
    <citation type="submission" date="2024-05" db="EMBL/GenBank/DDBJ databases">
        <title>Long read based assembly of the Candida bracarensis genome reveals expanded adhesin content.</title>
        <authorList>
            <person name="Marcet-Houben M."/>
            <person name="Ksiezopolska E."/>
            <person name="Gabaldon T."/>
        </authorList>
    </citation>
    <scope>NUCLEOTIDE SEQUENCE [LARGE SCALE GENOMIC DNA]</scope>
    <source>
        <strain evidence="4 5">CBM6</strain>
    </source>
</reference>
<dbReference type="EMBL" id="JBEVYD010000005">
    <property type="protein sequence ID" value="KAL3232679.1"/>
    <property type="molecule type" value="Genomic_DNA"/>
</dbReference>
<organism evidence="4 5">
    <name type="scientific">Nakaseomyces bracarensis</name>
    <dbReference type="NCBI Taxonomy" id="273131"/>
    <lineage>
        <taxon>Eukaryota</taxon>
        <taxon>Fungi</taxon>
        <taxon>Dikarya</taxon>
        <taxon>Ascomycota</taxon>
        <taxon>Saccharomycotina</taxon>
        <taxon>Saccharomycetes</taxon>
        <taxon>Saccharomycetales</taxon>
        <taxon>Saccharomycetaceae</taxon>
        <taxon>Nakaseomyces</taxon>
    </lineage>
</organism>
<keyword evidence="2" id="KW-0012">Acyltransferase</keyword>
<dbReference type="PANTHER" id="PTHR42919:SF8">
    <property type="entry name" value="N-ALPHA-ACETYLTRANSFERASE 50"/>
    <property type="match status" value="1"/>
</dbReference>
<dbReference type="CDD" id="cd04301">
    <property type="entry name" value="NAT_SF"/>
    <property type="match status" value="1"/>
</dbReference>
<dbReference type="Pfam" id="PF00583">
    <property type="entry name" value="Acetyltransf_1"/>
    <property type="match status" value="1"/>
</dbReference>
<dbReference type="PROSITE" id="PS51186">
    <property type="entry name" value="GNAT"/>
    <property type="match status" value="1"/>
</dbReference>
<dbReference type="Gene3D" id="3.40.630.30">
    <property type="match status" value="1"/>
</dbReference>
<dbReference type="InterPro" id="IPR000182">
    <property type="entry name" value="GNAT_dom"/>
</dbReference>
<proteinExistence type="predicted"/>
<evidence type="ECO:0000256" key="1">
    <source>
        <dbReference type="ARBA" id="ARBA00022679"/>
    </source>
</evidence>
<evidence type="ECO:0000259" key="3">
    <source>
        <dbReference type="PROSITE" id="PS51186"/>
    </source>
</evidence>
<evidence type="ECO:0000256" key="2">
    <source>
        <dbReference type="ARBA" id="ARBA00023315"/>
    </source>
</evidence>
<dbReference type="PANTHER" id="PTHR42919">
    <property type="entry name" value="N-ALPHA-ACETYLTRANSFERASE"/>
    <property type="match status" value="1"/>
</dbReference>
<dbReference type="InterPro" id="IPR051556">
    <property type="entry name" value="N-term/lysine_N-AcTrnsfr"/>
</dbReference>
<feature type="domain" description="N-acetyltransferase" evidence="3">
    <location>
        <begin position="6"/>
        <end position="168"/>
    </location>
</feature>
<comment type="caution">
    <text evidence="4">The sequence shown here is derived from an EMBL/GenBank/DDBJ whole genome shotgun (WGS) entry which is preliminary data.</text>
</comment>
<evidence type="ECO:0000313" key="5">
    <source>
        <dbReference type="Proteomes" id="UP001623330"/>
    </source>
</evidence>
<keyword evidence="5" id="KW-1185">Reference proteome</keyword>
<gene>
    <name evidence="4" type="ORF">RNJ44_04595</name>
</gene>
<name>A0ABR4NVD2_9SACH</name>
<evidence type="ECO:0000313" key="4">
    <source>
        <dbReference type="EMBL" id="KAL3232679.1"/>
    </source>
</evidence>
<dbReference type="InterPro" id="IPR016181">
    <property type="entry name" value="Acyl_CoA_acyltransferase"/>
</dbReference>